<keyword evidence="4" id="KW-1185">Reference proteome</keyword>
<comment type="cofactor">
    <cofactor evidence="1">
        <name>a divalent metal cation</name>
        <dbReference type="ChEBI" id="CHEBI:60240"/>
    </cofactor>
</comment>
<keyword evidence="1" id="KW-0479">Metal-binding</keyword>
<evidence type="ECO:0000313" key="4">
    <source>
        <dbReference type="Proteomes" id="UP001056425"/>
    </source>
</evidence>
<protein>
    <recommendedName>
        <fullName evidence="1">Phosphoesterase</fullName>
        <ecNumber evidence="1">3.1.4.-</ecNumber>
    </recommendedName>
</protein>
<dbReference type="InterPro" id="IPR029052">
    <property type="entry name" value="Metallo-depent_PP-like"/>
</dbReference>
<evidence type="ECO:0000259" key="2">
    <source>
        <dbReference type="Pfam" id="PF12850"/>
    </source>
</evidence>
<gene>
    <name evidence="3" type="ORF">K1720_10610</name>
</gene>
<feature type="domain" description="Calcineurin-like phosphoesterase" evidence="2">
    <location>
        <begin position="1"/>
        <end position="152"/>
    </location>
</feature>
<dbReference type="Pfam" id="PF12850">
    <property type="entry name" value="Metallophos_2"/>
    <property type="match status" value="1"/>
</dbReference>
<dbReference type="GeneID" id="72778806"/>
<sequence length="171" mass="19959">MKVGIVSDTHYPDKTSYLPDLLFNVFKNEKVELILHAGDLTAPELLERFEEIAPIIAVRGNLDKPFLPEEKILEIGGLRIGLLHGHRFLSLDEQTLKYKALEMGVDILIFGHTHRFFYKRYEYMGKEVILLNPGSPTIPRMSDPTFLVGEITHERFSFRIFKPWETQWRYP</sequence>
<dbReference type="GO" id="GO:0016787">
    <property type="term" value="F:hydrolase activity"/>
    <property type="evidence" value="ECO:0007669"/>
    <property type="project" value="UniProtKB-UniRule"/>
</dbReference>
<dbReference type="EC" id="3.1.4.-" evidence="1"/>
<comment type="similarity">
    <text evidence="1">Belongs to the metallophosphoesterase superfamily. YfcE family.</text>
</comment>
<organism evidence="3 4">
    <name type="scientific">Thermococcus argininiproducens</name>
    <dbReference type="NCBI Taxonomy" id="2866384"/>
    <lineage>
        <taxon>Archaea</taxon>
        <taxon>Methanobacteriati</taxon>
        <taxon>Methanobacteriota</taxon>
        <taxon>Thermococci</taxon>
        <taxon>Thermococcales</taxon>
        <taxon>Thermococcaceae</taxon>
        <taxon>Thermococcus</taxon>
    </lineage>
</organism>
<dbReference type="RefSeq" id="WP_251949181.1">
    <property type="nucleotide sequence ID" value="NZ_CP080572.1"/>
</dbReference>
<dbReference type="SUPFAM" id="SSF56300">
    <property type="entry name" value="Metallo-dependent phosphatases"/>
    <property type="match status" value="1"/>
</dbReference>
<proteinExistence type="inferred from homology"/>
<dbReference type="NCBIfam" id="TIGR00040">
    <property type="entry name" value="yfcE"/>
    <property type="match status" value="1"/>
</dbReference>
<dbReference type="CDD" id="cd00841">
    <property type="entry name" value="MPP_YfcE"/>
    <property type="match status" value="1"/>
</dbReference>
<dbReference type="PANTHER" id="PTHR11124">
    <property type="entry name" value="VACUOLAR SORTING PROTEIN VPS29"/>
    <property type="match status" value="1"/>
</dbReference>
<dbReference type="EMBL" id="CP080572">
    <property type="protein sequence ID" value="USG99912.1"/>
    <property type="molecule type" value="Genomic_DNA"/>
</dbReference>
<dbReference type="InterPro" id="IPR041802">
    <property type="entry name" value="MPP_YfcE"/>
</dbReference>
<dbReference type="AlphaFoldDB" id="A0A9E7MAH5"/>
<name>A0A9E7MAH5_9EURY</name>
<dbReference type="Proteomes" id="UP001056425">
    <property type="component" value="Chromosome"/>
</dbReference>
<evidence type="ECO:0000256" key="1">
    <source>
        <dbReference type="RuleBase" id="RU362039"/>
    </source>
</evidence>
<dbReference type="InterPro" id="IPR000979">
    <property type="entry name" value="Phosphodiesterase_MJ0936/Vps29"/>
</dbReference>
<evidence type="ECO:0000313" key="3">
    <source>
        <dbReference type="EMBL" id="USG99912.1"/>
    </source>
</evidence>
<reference evidence="3 4" key="1">
    <citation type="submission" date="2021-08" db="EMBL/GenBank/DDBJ databases">
        <title>Thermococcus onnuriiensis IOH2.</title>
        <authorList>
            <person name="Park Y.-J."/>
        </authorList>
    </citation>
    <scope>NUCLEOTIDE SEQUENCE [LARGE SCALE GENOMIC DNA]</scope>
    <source>
        <strain evidence="3 4">IOH2</strain>
    </source>
</reference>
<dbReference type="GO" id="GO:0046872">
    <property type="term" value="F:metal ion binding"/>
    <property type="evidence" value="ECO:0007669"/>
    <property type="project" value="UniProtKB-KW"/>
</dbReference>
<accession>A0A9E7MAH5</accession>
<dbReference type="Gene3D" id="3.60.21.10">
    <property type="match status" value="1"/>
</dbReference>
<dbReference type="InterPro" id="IPR024654">
    <property type="entry name" value="Calcineurin-like_PHP_lpxH"/>
</dbReference>
<dbReference type="KEGG" id="thei:K1720_10610"/>